<evidence type="ECO:0000256" key="3">
    <source>
        <dbReference type="SAM" id="MobiDB-lite"/>
    </source>
</evidence>
<evidence type="ECO:0000313" key="6">
    <source>
        <dbReference type="Proteomes" id="UP000740754"/>
    </source>
</evidence>
<dbReference type="InterPro" id="IPR036397">
    <property type="entry name" value="RNaseH_sf"/>
</dbReference>
<keyword evidence="2" id="KW-0067">ATP-binding</keyword>
<dbReference type="SUPFAM" id="SSF53098">
    <property type="entry name" value="Ribonuclease H-like"/>
    <property type="match status" value="1"/>
</dbReference>
<dbReference type="Gene3D" id="3.30.420.10">
    <property type="entry name" value="Ribonuclease H-like superfamily/Ribonuclease H"/>
    <property type="match status" value="1"/>
</dbReference>
<feature type="region of interest" description="Disordered" evidence="3">
    <location>
        <begin position="1"/>
        <end position="66"/>
    </location>
</feature>
<dbReference type="Gene3D" id="3.40.50.300">
    <property type="entry name" value="P-loop containing nucleotide triphosphate hydrolases"/>
    <property type="match status" value="1"/>
</dbReference>
<reference evidence="5 6" key="1">
    <citation type="submission" date="2020-04" db="EMBL/GenBank/DDBJ databases">
        <title>Draft Whole-Genome sequence of Marichromatium bheemlicum DSM 18632, type strain.</title>
        <authorList>
            <person name="Kyndt J.A."/>
            <person name="Meyer T.E."/>
        </authorList>
    </citation>
    <scope>NUCLEOTIDE SEQUENCE [LARGE SCALE GENOMIC DNA]</scope>
    <source>
        <strain evidence="5 6">DSM 18632</strain>
    </source>
</reference>
<dbReference type="InterPro" id="IPR033756">
    <property type="entry name" value="YlxH/NBP35"/>
</dbReference>
<keyword evidence="1" id="KW-0547">Nucleotide-binding</keyword>
<evidence type="ECO:0000256" key="2">
    <source>
        <dbReference type="ARBA" id="ARBA00022840"/>
    </source>
</evidence>
<dbReference type="PROSITE" id="PS50994">
    <property type="entry name" value="INTEGRASE"/>
    <property type="match status" value="1"/>
</dbReference>
<dbReference type="PANTHER" id="PTHR32309:SF13">
    <property type="entry name" value="FERRIC ENTEROBACTIN TRANSPORT PROTEIN FEPE"/>
    <property type="match status" value="1"/>
</dbReference>
<organism evidence="5 6">
    <name type="scientific">Marichromatium bheemlicum</name>
    <dbReference type="NCBI Taxonomy" id="365339"/>
    <lineage>
        <taxon>Bacteria</taxon>
        <taxon>Pseudomonadati</taxon>
        <taxon>Pseudomonadota</taxon>
        <taxon>Gammaproteobacteria</taxon>
        <taxon>Chromatiales</taxon>
        <taxon>Chromatiaceae</taxon>
        <taxon>Marichromatium</taxon>
    </lineage>
</organism>
<dbReference type="SUPFAM" id="SSF52540">
    <property type="entry name" value="P-loop containing nucleoside triphosphate hydrolases"/>
    <property type="match status" value="1"/>
</dbReference>
<feature type="region of interest" description="Disordered" evidence="3">
    <location>
        <begin position="239"/>
        <end position="285"/>
    </location>
</feature>
<dbReference type="Proteomes" id="UP000740754">
    <property type="component" value="Unassembled WGS sequence"/>
</dbReference>
<dbReference type="CDD" id="cd05387">
    <property type="entry name" value="BY-kinase"/>
    <property type="match status" value="1"/>
</dbReference>
<keyword evidence="6" id="KW-1185">Reference proteome</keyword>
<gene>
    <name evidence="5" type="ORF">HF203_11735</name>
</gene>
<feature type="compositionally biased region" description="Polar residues" evidence="3">
    <location>
        <begin position="29"/>
        <end position="38"/>
    </location>
</feature>
<dbReference type="InterPro" id="IPR050445">
    <property type="entry name" value="Bact_polysacc_biosynth/exp"/>
</dbReference>
<keyword evidence="5" id="KW-0808">Transferase</keyword>
<dbReference type="InterPro" id="IPR027417">
    <property type="entry name" value="P-loop_NTPase"/>
</dbReference>
<dbReference type="GO" id="GO:0016301">
    <property type="term" value="F:kinase activity"/>
    <property type="evidence" value="ECO:0007669"/>
    <property type="project" value="UniProtKB-KW"/>
</dbReference>
<dbReference type="EMBL" id="JAAXKX010000016">
    <property type="protein sequence ID" value="NKN33892.1"/>
    <property type="molecule type" value="Genomic_DNA"/>
</dbReference>
<protein>
    <submittedName>
        <fullName evidence="5">CpsD/CapB family tyrosine-protein kinase</fullName>
    </submittedName>
</protein>
<evidence type="ECO:0000313" key="5">
    <source>
        <dbReference type="EMBL" id="NKN33892.1"/>
    </source>
</evidence>
<dbReference type="InterPro" id="IPR001584">
    <property type="entry name" value="Integrase_cat-core"/>
</dbReference>
<feature type="domain" description="Integrase catalytic" evidence="4">
    <location>
        <begin position="55"/>
        <end position="234"/>
    </location>
</feature>
<dbReference type="PANTHER" id="PTHR32309">
    <property type="entry name" value="TYROSINE-PROTEIN KINASE"/>
    <property type="match status" value="1"/>
</dbReference>
<dbReference type="RefSeq" id="WP_168669922.1">
    <property type="nucleotide sequence ID" value="NZ_JAAXKX010000016.1"/>
</dbReference>
<sequence length="501" mass="54613">MTADPKTQDASTPSIPEAPGSAVDEDSAATPTEPLQAQPSAAEATPEATPDEATVPTTPQHVMPGRLHLDTRRLPQPEDDSRPWFLFIAIDQATRWVFVRVTHEISPAATRAFLKTLLKTSPILIRELVAATPSEQDEPSEAAALPGPEALARLCANLDIDHHVDTAEPPQTTVLMHAFDALLEAHLGDESAGDAHAAQTLKQALRQVARDYNHRQPQPILGEHTPTQALSKWHREHPECFVARRRRPDTSTQQTTARRVEPTPPTRSPAAEDNAARSAGATAPEPLTPLQLARTLNRNAVASSLIRLRQQPPLDSLLVSSCNDGAGKTTVALQLAYAGVHDIGLRILLIDANPTNPQLARLFDTDEGPGLCEFFAGQAEPDEVIRPTQTPGLDLVTLGLHQRDMLVRQDPQRLRARLDALRNASTERYDLLLVDGPSSLGDQDLAIGATAFDGVVLVIESERTRWEVMQYAQDRLQSAGARLLGAVLNKRKYYIPRGLYA</sequence>
<keyword evidence="5" id="KW-0418">Kinase</keyword>
<evidence type="ECO:0000256" key="1">
    <source>
        <dbReference type="ARBA" id="ARBA00022741"/>
    </source>
</evidence>
<evidence type="ECO:0000259" key="4">
    <source>
        <dbReference type="PROSITE" id="PS50994"/>
    </source>
</evidence>
<dbReference type="Pfam" id="PF10609">
    <property type="entry name" value="ParA"/>
    <property type="match status" value="1"/>
</dbReference>
<comment type="caution">
    <text evidence="5">The sequence shown here is derived from an EMBL/GenBank/DDBJ whole genome shotgun (WGS) entry which is preliminary data.</text>
</comment>
<dbReference type="InterPro" id="IPR005702">
    <property type="entry name" value="Wzc-like_C"/>
</dbReference>
<proteinExistence type="predicted"/>
<dbReference type="InterPro" id="IPR012337">
    <property type="entry name" value="RNaseH-like_sf"/>
</dbReference>
<accession>A0ABX1I8K4</accession>
<name>A0ABX1I8K4_9GAMM</name>
<feature type="compositionally biased region" description="Low complexity" evidence="3">
    <location>
        <begin position="39"/>
        <end position="59"/>
    </location>
</feature>